<accession>C4GBS7</accession>
<dbReference type="eggNOG" id="ENOG5033A60">
    <property type="taxonomic scope" value="Bacteria"/>
</dbReference>
<dbReference type="AlphaFoldDB" id="C4GBS7"/>
<feature type="domain" description="DUF6472" evidence="1">
    <location>
        <begin position="3"/>
        <end position="56"/>
    </location>
</feature>
<reference evidence="2" key="1">
    <citation type="submission" date="2009-04" db="EMBL/GenBank/DDBJ databases">
        <authorList>
            <person name="Weinstock G."/>
            <person name="Sodergren E."/>
            <person name="Clifton S."/>
            <person name="Fulton L."/>
            <person name="Fulton B."/>
            <person name="Courtney L."/>
            <person name="Fronick C."/>
            <person name="Harrison M."/>
            <person name="Strong C."/>
            <person name="Farmer C."/>
            <person name="Delahaunty K."/>
            <person name="Markovic C."/>
            <person name="Hall O."/>
            <person name="Minx P."/>
            <person name="Tomlinson C."/>
            <person name="Mitreva M."/>
            <person name="Nelson J."/>
            <person name="Hou S."/>
            <person name="Wollam A."/>
            <person name="Pepin K.H."/>
            <person name="Johnson M."/>
            <person name="Bhonagiri V."/>
            <person name="Nash W.E."/>
            <person name="Warren W."/>
            <person name="Chinwalla A."/>
            <person name="Mardis E.R."/>
            <person name="Wilson R.K."/>
        </authorList>
    </citation>
    <scope>NUCLEOTIDE SEQUENCE [LARGE SCALE GENOMIC DNA]</scope>
    <source>
        <strain evidence="2">DSM 14600</strain>
    </source>
</reference>
<dbReference type="InterPro" id="IPR045525">
    <property type="entry name" value="DUF6472"/>
</dbReference>
<proteinExistence type="predicted"/>
<evidence type="ECO:0000313" key="2">
    <source>
        <dbReference type="EMBL" id="EEP28570.1"/>
    </source>
</evidence>
<protein>
    <recommendedName>
        <fullName evidence="1">DUF6472 domain-containing protein</fullName>
    </recommendedName>
</protein>
<name>C4GBS7_9FIRM</name>
<dbReference type="HOGENOM" id="CLU_193593_0_0_9"/>
<evidence type="ECO:0000313" key="3">
    <source>
        <dbReference type="Proteomes" id="UP000003494"/>
    </source>
</evidence>
<keyword evidence="3" id="KW-1185">Reference proteome</keyword>
<gene>
    <name evidence="2" type="ORF">GCWU000342_01380</name>
</gene>
<sequence length="58" mass="7082">MDLCELCNNYLWDDEEECYICDLNLDEDDMVRFLQGNTRSCPYYQSNDEYEIVRHQAF</sequence>
<dbReference type="EMBL" id="ACIP02000002">
    <property type="protein sequence ID" value="EEP28570.1"/>
    <property type="molecule type" value="Genomic_DNA"/>
</dbReference>
<comment type="caution">
    <text evidence="2">The sequence shown here is derived from an EMBL/GenBank/DDBJ whole genome shotgun (WGS) entry which is preliminary data.</text>
</comment>
<organism evidence="2 3">
    <name type="scientific">Shuttleworthella satelles DSM 14600</name>
    <dbReference type="NCBI Taxonomy" id="626523"/>
    <lineage>
        <taxon>Bacteria</taxon>
        <taxon>Bacillati</taxon>
        <taxon>Bacillota</taxon>
        <taxon>Clostridia</taxon>
        <taxon>Lachnospirales</taxon>
        <taxon>Lachnospiraceae</taxon>
        <taxon>Shuttleworthella</taxon>
    </lineage>
</organism>
<dbReference type="Pfam" id="PF20076">
    <property type="entry name" value="DUF6472"/>
    <property type="match status" value="1"/>
</dbReference>
<dbReference type="RefSeq" id="WP_006906383.1">
    <property type="nucleotide sequence ID" value="NZ_GG665866.1"/>
</dbReference>
<dbReference type="STRING" id="626523.GCWU000342_01380"/>
<evidence type="ECO:0000259" key="1">
    <source>
        <dbReference type="Pfam" id="PF20076"/>
    </source>
</evidence>
<dbReference type="Proteomes" id="UP000003494">
    <property type="component" value="Unassembled WGS sequence"/>
</dbReference>